<feature type="chain" id="PRO_5033100997" description="Peroxidase" evidence="18">
    <location>
        <begin position="30"/>
        <end position="349"/>
    </location>
</feature>
<dbReference type="PROSITE" id="PS50873">
    <property type="entry name" value="PEROXIDASE_4"/>
    <property type="match status" value="1"/>
</dbReference>
<feature type="binding site" evidence="15">
    <location>
        <position position="80"/>
    </location>
    <ligand>
        <name>Ca(2+)</name>
        <dbReference type="ChEBI" id="CHEBI:29108"/>
        <label>1</label>
    </ligand>
</feature>
<feature type="signal peptide" evidence="18">
    <location>
        <begin position="1"/>
        <end position="29"/>
    </location>
</feature>
<comment type="subcellular location">
    <subcellularLocation>
        <location evidence="18">Secreted</location>
    </subcellularLocation>
</comment>
<comment type="caution">
    <text evidence="20">The sequence shown here is derived from an EMBL/GenBank/DDBJ whole genome shotgun (WGS) entry which is preliminary data.</text>
</comment>
<feature type="active site" description="Proton acceptor" evidence="13">
    <location>
        <position position="74"/>
    </location>
</feature>
<keyword evidence="9 17" id="KW-1015">Disulfide bond</keyword>
<dbReference type="GO" id="GO:0020037">
    <property type="term" value="F:heme binding"/>
    <property type="evidence" value="ECO:0007669"/>
    <property type="project" value="UniProtKB-UniRule"/>
</dbReference>
<keyword evidence="7 18" id="KW-0560">Oxidoreductase</keyword>
<dbReference type="InterPro" id="IPR033905">
    <property type="entry name" value="Secretory_peroxidase"/>
</dbReference>
<keyword evidence="3 18" id="KW-0575">Peroxidase</keyword>
<feature type="binding site" evidence="15">
    <location>
        <position position="96"/>
    </location>
    <ligand>
        <name>Ca(2+)</name>
        <dbReference type="ChEBI" id="CHEBI:29108"/>
        <label>1</label>
    </ligand>
</feature>
<keyword evidence="6 15" id="KW-0106">Calcium</keyword>
<comment type="catalytic activity">
    <reaction evidence="1 18">
        <text>2 a phenolic donor + H2O2 = 2 a phenolic radical donor + 2 H2O</text>
        <dbReference type="Rhea" id="RHEA:56136"/>
        <dbReference type="ChEBI" id="CHEBI:15377"/>
        <dbReference type="ChEBI" id="CHEBI:16240"/>
        <dbReference type="ChEBI" id="CHEBI:139520"/>
        <dbReference type="ChEBI" id="CHEBI:139521"/>
        <dbReference type="EC" id="1.11.1.7"/>
    </reaction>
</comment>
<dbReference type="SUPFAM" id="SSF48113">
    <property type="entry name" value="Heme-dependent peroxidases"/>
    <property type="match status" value="1"/>
</dbReference>
<name>A0A843UHP2_COLES</name>
<dbReference type="PRINTS" id="PR00461">
    <property type="entry name" value="PLPEROXIDASE"/>
</dbReference>
<evidence type="ECO:0000313" key="20">
    <source>
        <dbReference type="EMBL" id="MQL85502.1"/>
    </source>
</evidence>
<evidence type="ECO:0000256" key="16">
    <source>
        <dbReference type="PIRSR" id="PIRSR600823-4"/>
    </source>
</evidence>
<keyword evidence="18" id="KW-0964">Secreted</keyword>
<dbReference type="OrthoDB" id="2113341at2759"/>
<feature type="binding site" evidence="14">
    <location>
        <position position="170"/>
    </location>
    <ligand>
        <name>substrate</name>
    </ligand>
</feature>
<accession>A0A843UHP2</accession>
<evidence type="ECO:0000256" key="12">
    <source>
        <dbReference type="ARBA" id="ARBA00023324"/>
    </source>
</evidence>
<dbReference type="PANTHER" id="PTHR31517:SF84">
    <property type="entry name" value="PEROXIDASE"/>
    <property type="match status" value="1"/>
</dbReference>
<dbReference type="Pfam" id="PF00141">
    <property type="entry name" value="peroxidase"/>
    <property type="match status" value="1"/>
</dbReference>
<dbReference type="PRINTS" id="PR00458">
    <property type="entry name" value="PEROXIDASE"/>
</dbReference>
<keyword evidence="18" id="KW-0732">Signal</keyword>
<feature type="binding site" evidence="15">
    <location>
        <position position="262"/>
    </location>
    <ligand>
        <name>Ca(2+)</name>
        <dbReference type="ChEBI" id="CHEBI:29108"/>
        <label>2</label>
    </ligand>
</feature>
<feature type="binding site" description="axial binding residue" evidence="15">
    <location>
        <position position="200"/>
    </location>
    <ligand>
        <name>heme b</name>
        <dbReference type="ChEBI" id="CHEBI:60344"/>
    </ligand>
    <ligandPart>
        <name>Fe</name>
        <dbReference type="ChEBI" id="CHEBI:18248"/>
    </ligandPart>
</feature>
<keyword evidence="11" id="KW-0873">Pyrrolidone carboxylic acid</keyword>
<keyword evidence="5 15" id="KW-0479">Metal-binding</keyword>
<dbReference type="GO" id="GO:0046872">
    <property type="term" value="F:metal ion binding"/>
    <property type="evidence" value="ECO:0007669"/>
    <property type="project" value="UniProtKB-UniRule"/>
</dbReference>
<dbReference type="CDD" id="cd00693">
    <property type="entry name" value="secretory_peroxidase"/>
    <property type="match status" value="1"/>
</dbReference>
<dbReference type="PROSITE" id="PS00435">
    <property type="entry name" value="PEROXIDASE_1"/>
    <property type="match status" value="1"/>
</dbReference>
<comment type="function">
    <text evidence="18">Removal of H(2)O(2), oxidation of toxic reductants, biosynthesis and degradation of lignin, suberization, auxin catabolism, response to environmental stresses such as wounding, pathogen attack and oxidative stress.</text>
</comment>
<keyword evidence="12 18" id="KW-0376">Hydrogen peroxide</keyword>
<keyword evidence="8 15" id="KW-0408">Iron</keyword>
<dbReference type="GO" id="GO:0006979">
    <property type="term" value="P:response to oxidative stress"/>
    <property type="evidence" value="ECO:0007669"/>
    <property type="project" value="UniProtKB-UniRule"/>
</dbReference>
<evidence type="ECO:0000256" key="3">
    <source>
        <dbReference type="ARBA" id="ARBA00022559"/>
    </source>
</evidence>
<dbReference type="GO" id="GO:0042744">
    <property type="term" value="P:hydrogen peroxide catabolic process"/>
    <property type="evidence" value="ECO:0007669"/>
    <property type="project" value="UniProtKB-KW"/>
</dbReference>
<dbReference type="EC" id="1.11.1.7" evidence="18"/>
<dbReference type="FunFam" id="1.10.520.10:FF:000001">
    <property type="entry name" value="Peroxidase"/>
    <property type="match status" value="1"/>
</dbReference>
<dbReference type="InterPro" id="IPR010255">
    <property type="entry name" value="Haem_peroxidase_sf"/>
</dbReference>
<evidence type="ECO:0000256" key="14">
    <source>
        <dbReference type="PIRSR" id="PIRSR600823-2"/>
    </source>
</evidence>
<dbReference type="GO" id="GO:0005576">
    <property type="term" value="C:extracellular region"/>
    <property type="evidence" value="ECO:0007669"/>
    <property type="project" value="UniProtKB-SubCell"/>
</dbReference>
<feature type="site" description="Transition state stabilizer" evidence="16">
    <location>
        <position position="70"/>
    </location>
</feature>
<feature type="binding site" evidence="15">
    <location>
        <position position="267"/>
    </location>
    <ligand>
        <name>Ca(2+)</name>
        <dbReference type="ChEBI" id="CHEBI:29108"/>
        <label>2</label>
    </ligand>
</feature>
<evidence type="ECO:0000259" key="19">
    <source>
        <dbReference type="PROSITE" id="PS50873"/>
    </source>
</evidence>
<feature type="disulfide bond" evidence="17">
    <location>
        <begin position="207"/>
        <end position="239"/>
    </location>
</feature>
<comment type="similarity">
    <text evidence="2">Belongs to the peroxidase family. Ascorbate peroxidase subfamily.</text>
</comment>
<dbReference type="EMBL" id="NMUH01000831">
    <property type="protein sequence ID" value="MQL85502.1"/>
    <property type="molecule type" value="Genomic_DNA"/>
</dbReference>
<dbReference type="AlphaFoldDB" id="A0A843UHP2"/>
<dbReference type="Gene3D" id="1.10.420.10">
    <property type="entry name" value="Peroxidase, domain 2"/>
    <property type="match status" value="1"/>
</dbReference>
<protein>
    <recommendedName>
        <fullName evidence="18">Peroxidase</fullName>
        <ecNumber evidence="18">1.11.1.7</ecNumber>
    </recommendedName>
</protein>
<feature type="binding site" evidence="15">
    <location>
        <position position="78"/>
    </location>
    <ligand>
        <name>Ca(2+)</name>
        <dbReference type="ChEBI" id="CHEBI:29108"/>
        <label>1</label>
    </ligand>
</feature>
<evidence type="ECO:0000256" key="15">
    <source>
        <dbReference type="PIRSR" id="PIRSR600823-3"/>
    </source>
</evidence>
<dbReference type="Gene3D" id="1.10.520.10">
    <property type="match status" value="1"/>
</dbReference>
<comment type="similarity">
    <text evidence="18">Belongs to the peroxidase family. Classical plant (class III) peroxidase subfamily.</text>
</comment>
<feature type="domain" description="Plant heme peroxidase family profile" evidence="19">
    <location>
        <begin position="33"/>
        <end position="339"/>
    </location>
</feature>
<evidence type="ECO:0000256" key="6">
    <source>
        <dbReference type="ARBA" id="ARBA00022837"/>
    </source>
</evidence>
<evidence type="ECO:0000256" key="7">
    <source>
        <dbReference type="ARBA" id="ARBA00023002"/>
    </source>
</evidence>
<organism evidence="20 21">
    <name type="scientific">Colocasia esculenta</name>
    <name type="common">Wild taro</name>
    <name type="synonym">Arum esculentum</name>
    <dbReference type="NCBI Taxonomy" id="4460"/>
    <lineage>
        <taxon>Eukaryota</taxon>
        <taxon>Viridiplantae</taxon>
        <taxon>Streptophyta</taxon>
        <taxon>Embryophyta</taxon>
        <taxon>Tracheophyta</taxon>
        <taxon>Spermatophyta</taxon>
        <taxon>Magnoliopsida</taxon>
        <taxon>Liliopsida</taxon>
        <taxon>Araceae</taxon>
        <taxon>Aroideae</taxon>
        <taxon>Colocasieae</taxon>
        <taxon>Colocasia</taxon>
    </lineage>
</organism>
<keyword evidence="10" id="KW-0325">Glycoprotein</keyword>
<proteinExistence type="inferred from homology"/>
<evidence type="ECO:0000256" key="9">
    <source>
        <dbReference type="ARBA" id="ARBA00023157"/>
    </source>
</evidence>
<evidence type="ECO:0000256" key="2">
    <source>
        <dbReference type="ARBA" id="ARBA00006873"/>
    </source>
</evidence>
<evidence type="ECO:0000256" key="11">
    <source>
        <dbReference type="ARBA" id="ARBA00023283"/>
    </source>
</evidence>
<feature type="binding site" evidence="15">
    <location>
        <position position="84"/>
    </location>
    <ligand>
        <name>Ca(2+)</name>
        <dbReference type="ChEBI" id="CHEBI:29108"/>
        <label>1</label>
    </ligand>
</feature>
<evidence type="ECO:0000256" key="1">
    <source>
        <dbReference type="ARBA" id="ARBA00000189"/>
    </source>
</evidence>
<dbReference type="FunFam" id="1.10.420.10:FF:000001">
    <property type="entry name" value="Peroxidase"/>
    <property type="match status" value="1"/>
</dbReference>
<dbReference type="PROSITE" id="PS00436">
    <property type="entry name" value="PEROXIDASE_2"/>
    <property type="match status" value="1"/>
</dbReference>
<dbReference type="InterPro" id="IPR019793">
    <property type="entry name" value="Peroxidases_heam-ligand_BS"/>
</dbReference>
<reference evidence="20" key="1">
    <citation type="submission" date="2017-07" db="EMBL/GenBank/DDBJ databases">
        <title>Taro Niue Genome Assembly and Annotation.</title>
        <authorList>
            <person name="Atibalentja N."/>
            <person name="Keating K."/>
            <person name="Fields C.J."/>
        </authorList>
    </citation>
    <scope>NUCLEOTIDE SEQUENCE</scope>
    <source>
        <strain evidence="20">Niue_2</strain>
        <tissue evidence="20">Leaf</tissue>
    </source>
</reference>
<feature type="binding site" evidence="15">
    <location>
        <position position="259"/>
    </location>
    <ligand>
        <name>Ca(2+)</name>
        <dbReference type="ChEBI" id="CHEBI:29108"/>
        <label>2</label>
    </ligand>
</feature>
<dbReference type="SMR" id="A0A843UHP2"/>
<gene>
    <name evidence="20" type="ORF">Taro_018008</name>
</gene>
<feature type="binding site" evidence="15">
    <location>
        <position position="82"/>
    </location>
    <ligand>
        <name>Ca(2+)</name>
        <dbReference type="ChEBI" id="CHEBI:29108"/>
        <label>1</label>
    </ligand>
</feature>
<comment type="cofactor">
    <cofactor evidence="15 18">
        <name>Ca(2+)</name>
        <dbReference type="ChEBI" id="CHEBI:29108"/>
    </cofactor>
    <text evidence="15 18">Binds 2 calcium ions per subunit.</text>
</comment>
<evidence type="ECO:0000256" key="17">
    <source>
        <dbReference type="PIRSR" id="PIRSR600823-5"/>
    </source>
</evidence>
<feature type="disulfide bond" evidence="17">
    <location>
        <begin position="43"/>
        <end position="122"/>
    </location>
</feature>
<keyword evidence="21" id="KW-1185">Reference proteome</keyword>
<dbReference type="InterPro" id="IPR019794">
    <property type="entry name" value="Peroxidases_AS"/>
</dbReference>
<evidence type="ECO:0000256" key="13">
    <source>
        <dbReference type="PIRSR" id="PIRSR600823-1"/>
    </source>
</evidence>
<dbReference type="PANTHER" id="PTHR31517">
    <property type="match status" value="1"/>
</dbReference>
<dbReference type="InterPro" id="IPR000823">
    <property type="entry name" value="Peroxidase_pln"/>
</dbReference>
<evidence type="ECO:0000313" key="21">
    <source>
        <dbReference type="Proteomes" id="UP000652761"/>
    </source>
</evidence>
<keyword evidence="4 18" id="KW-0349">Heme</keyword>
<evidence type="ECO:0000256" key="5">
    <source>
        <dbReference type="ARBA" id="ARBA00022723"/>
    </source>
</evidence>
<evidence type="ECO:0000256" key="10">
    <source>
        <dbReference type="ARBA" id="ARBA00023180"/>
    </source>
</evidence>
<comment type="cofactor">
    <cofactor evidence="15 18">
        <name>heme b</name>
        <dbReference type="ChEBI" id="CHEBI:60344"/>
    </cofactor>
    <text evidence="15 18">Binds 1 heme b (iron(II)-protoporphyrin IX) group per subunit.</text>
</comment>
<dbReference type="GO" id="GO:0140825">
    <property type="term" value="F:lactoperoxidase activity"/>
    <property type="evidence" value="ECO:0007669"/>
    <property type="project" value="UniProtKB-EC"/>
</dbReference>
<dbReference type="Proteomes" id="UP000652761">
    <property type="component" value="Unassembled WGS sequence"/>
</dbReference>
<feature type="binding site" evidence="15">
    <location>
        <position position="75"/>
    </location>
    <ligand>
        <name>Ca(2+)</name>
        <dbReference type="ChEBI" id="CHEBI:29108"/>
        <label>1</label>
    </ligand>
</feature>
<evidence type="ECO:0000256" key="18">
    <source>
        <dbReference type="RuleBase" id="RU362060"/>
    </source>
</evidence>
<feature type="disulfide bond" evidence="17">
    <location>
        <begin position="128"/>
        <end position="335"/>
    </location>
</feature>
<dbReference type="InterPro" id="IPR002016">
    <property type="entry name" value="Haem_peroxidase"/>
</dbReference>
<feature type="disulfide bond" evidence="17">
    <location>
        <begin position="76"/>
        <end position="81"/>
    </location>
</feature>
<evidence type="ECO:0000256" key="4">
    <source>
        <dbReference type="ARBA" id="ARBA00022617"/>
    </source>
</evidence>
<evidence type="ECO:0000256" key="8">
    <source>
        <dbReference type="ARBA" id="ARBA00023004"/>
    </source>
</evidence>
<sequence length="349" mass="37135">MLTTRGTRGLQLLMLLLLLVALLLQGAVTVVGALKAGFYDKTCPGAEAMVQKVVNDAFDKDYTVAPGLLRLFFHDCFVRGCDASVLIDSTAGNHAEKDADHNKALHGFEVVDAAKADIEAACPGVVSCADILAFAARESVALAGNFFYAVPGGRRDGVISREVEVEFNLPASNFNAAQLIERFVAKNLTADDLVTLTGGHSLGVAHCTAITDRLYAYSRTSDTDPTLGPAYAALLRKSCPVNHTTAAVAATNSSAVWLDLLTPEKLDNQFYATVQMGFAVLGSDQALMADPDLKAAVAAYASDAKLWVAKFSRAMVKLGNMVELTEEEGEIRMQCRVVNGGNNRLVASN</sequence>